<reference evidence="1" key="1">
    <citation type="submission" date="2020-05" db="EMBL/GenBank/DDBJ databases">
        <title>Large-scale comparative analyses of tick genomes elucidate their genetic diversity and vector capacities.</title>
        <authorList>
            <person name="Jia N."/>
            <person name="Wang J."/>
            <person name="Shi W."/>
            <person name="Du L."/>
            <person name="Sun Y."/>
            <person name="Zhan W."/>
            <person name="Jiang J."/>
            <person name="Wang Q."/>
            <person name="Zhang B."/>
            <person name="Ji P."/>
            <person name="Sakyi L.B."/>
            <person name="Cui X."/>
            <person name="Yuan T."/>
            <person name="Jiang B."/>
            <person name="Yang W."/>
            <person name="Lam T.T.-Y."/>
            <person name="Chang Q."/>
            <person name="Ding S."/>
            <person name="Wang X."/>
            <person name="Zhu J."/>
            <person name="Ruan X."/>
            <person name="Zhao L."/>
            <person name="Wei J."/>
            <person name="Que T."/>
            <person name="Du C."/>
            <person name="Cheng J."/>
            <person name="Dai P."/>
            <person name="Han X."/>
            <person name="Huang E."/>
            <person name="Gao Y."/>
            <person name="Liu J."/>
            <person name="Shao H."/>
            <person name="Ye R."/>
            <person name="Li L."/>
            <person name="Wei W."/>
            <person name="Wang X."/>
            <person name="Wang C."/>
            <person name="Yang T."/>
            <person name="Huo Q."/>
            <person name="Li W."/>
            <person name="Guo W."/>
            <person name="Chen H."/>
            <person name="Zhou L."/>
            <person name="Ni X."/>
            <person name="Tian J."/>
            <person name="Zhou Y."/>
            <person name="Sheng Y."/>
            <person name="Liu T."/>
            <person name="Pan Y."/>
            <person name="Xia L."/>
            <person name="Li J."/>
            <person name="Zhao F."/>
            <person name="Cao W."/>
        </authorList>
    </citation>
    <scope>NUCLEOTIDE SEQUENCE</scope>
    <source>
        <strain evidence="1">Dsil-2018</strain>
    </source>
</reference>
<evidence type="ECO:0000313" key="1">
    <source>
        <dbReference type="EMBL" id="KAH7959633.1"/>
    </source>
</evidence>
<name>A0ACB8D5J0_DERSI</name>
<organism evidence="1 2">
    <name type="scientific">Dermacentor silvarum</name>
    <name type="common">Tick</name>
    <dbReference type="NCBI Taxonomy" id="543639"/>
    <lineage>
        <taxon>Eukaryota</taxon>
        <taxon>Metazoa</taxon>
        <taxon>Ecdysozoa</taxon>
        <taxon>Arthropoda</taxon>
        <taxon>Chelicerata</taxon>
        <taxon>Arachnida</taxon>
        <taxon>Acari</taxon>
        <taxon>Parasitiformes</taxon>
        <taxon>Ixodida</taxon>
        <taxon>Ixodoidea</taxon>
        <taxon>Ixodidae</taxon>
        <taxon>Rhipicephalinae</taxon>
        <taxon>Dermacentor</taxon>
    </lineage>
</organism>
<evidence type="ECO:0000313" key="2">
    <source>
        <dbReference type="Proteomes" id="UP000821865"/>
    </source>
</evidence>
<comment type="caution">
    <text evidence="1">The sequence shown here is derived from an EMBL/GenBank/DDBJ whole genome shotgun (WGS) entry which is preliminary data.</text>
</comment>
<keyword evidence="2" id="KW-1185">Reference proteome</keyword>
<proteinExistence type="predicted"/>
<dbReference type="EMBL" id="CM023472">
    <property type="protein sequence ID" value="KAH7959633.1"/>
    <property type="molecule type" value="Genomic_DNA"/>
</dbReference>
<sequence length="932" mass="100606">MRKGTPYLIGDTTVISHQDKHSRLSEKVRRGSTMDLVRMLETELAASAATHDLTSIWGLTQGRCGKGAMRYMTLVPCWAGSLCIGTALGYALPGGRTLDEAGHRGSFDIPHRQILWFGSMMSLGAVFGSLAGAMLTQLNGRRCSLSVAAMGLFASWLVIGWAQNMYYYCGARFVGGFLTGVVSLVVPAHIAEMAPVTQRGTHGAVHQFAVTLGILYSYCVGRFLDWAWLAVLCAPPAVALLFFTRGFAVESPRWILQKGDTMGALKALITLRGSKSRADIEFDAIQAVLPKYRTPVAHYLLALLLVVTQQLSGINSVIISTVSLEPESEFNAPSMDSAIILALLQTLAALVVVPFIDSAGRRKLLALSVVVCWGSMTILGVIYYSSTPDRPAVVDDSTATPPADVEVEAGTSDAATTPDANSMLTFALKALFVVAFSAGLGPVPWILAAELVPLRGTGLEFGSVCAASWAGSFVTANFVSTTATTRMLAVSLWLYGFIALTGGLISFTLLPDTDCMSIEDILLIDPDERARKRKMRSKSQGHIFAPPGSGGRGSISEGARSVAKPPVLEKPQPGTAETSLKRLTPDKRSSDVARAPSEDLTAEQRQSSVSRTPTEALTTENPDSDVSQDSSKASDKKLAAISERQPPDLDHRKSSVASQKSKASKASAGSAPSSVEVPQVRRYDMVSPDPTGARNREENMVPPNTKPTETRDRRGSTPAESTGGMDAEAPTCRICYRGTASAGEEHGPLVSPCSCRGLIGFAHKRCLETWLREKETNLCDVCLQRFSVRLKPVPLWHFFRDPSHRNDVLRMVVNALSCVGDFMVLSFAWTYASGFLGSVGWLTYVFILSVLLFQTIFWIMVEVIRIMACYEPVRKWRDKTSSIDLVPKGGDSADPAQSAHGPEAVVLRERNQTPNEHGPSSGTHSPILRPEK</sequence>
<gene>
    <name evidence="1" type="ORF">HPB49_012626</name>
</gene>
<protein>
    <submittedName>
        <fullName evidence="1">Uncharacterized protein</fullName>
    </submittedName>
</protein>
<dbReference type="Proteomes" id="UP000821865">
    <property type="component" value="Chromosome 3"/>
</dbReference>
<accession>A0ACB8D5J0</accession>